<evidence type="ECO:0008006" key="4">
    <source>
        <dbReference type="Google" id="ProtNLM"/>
    </source>
</evidence>
<dbReference type="PANTHER" id="PTHR28266">
    <property type="entry name" value="54S RIBOSOMAL PROTEIN L20, MITOCHONDRIAL"/>
    <property type="match status" value="1"/>
</dbReference>
<proteinExistence type="predicted"/>
<feature type="region of interest" description="Disordered" evidence="1">
    <location>
        <begin position="180"/>
        <end position="203"/>
    </location>
</feature>
<dbReference type="Proteomes" id="UP000019487">
    <property type="component" value="Unassembled WGS sequence"/>
</dbReference>
<organism evidence="2 3">
    <name type="scientific">Sclerotinia borealis (strain F-4128)</name>
    <dbReference type="NCBI Taxonomy" id="1432307"/>
    <lineage>
        <taxon>Eukaryota</taxon>
        <taxon>Fungi</taxon>
        <taxon>Dikarya</taxon>
        <taxon>Ascomycota</taxon>
        <taxon>Pezizomycotina</taxon>
        <taxon>Leotiomycetes</taxon>
        <taxon>Helotiales</taxon>
        <taxon>Sclerotiniaceae</taxon>
        <taxon>Sclerotinia</taxon>
    </lineage>
</organism>
<dbReference type="OrthoDB" id="6021263at2759"/>
<dbReference type="PANTHER" id="PTHR28266:SF1">
    <property type="entry name" value="LARGE RIBOSOMAL SUBUNIT PROTEIN ML58"/>
    <property type="match status" value="1"/>
</dbReference>
<dbReference type="HOGENOM" id="CLU_089054_0_0_1"/>
<comment type="caution">
    <text evidence="2">The sequence shown here is derived from an EMBL/GenBank/DDBJ whole genome shotgun (WGS) entry which is preliminary data.</text>
</comment>
<protein>
    <recommendedName>
        <fullName evidence="4">60S ribosomal protein L20</fullName>
    </recommendedName>
</protein>
<dbReference type="AlphaFoldDB" id="W9CPT9"/>
<name>W9CPT9_SCLBF</name>
<accession>W9CPT9</accession>
<evidence type="ECO:0000256" key="1">
    <source>
        <dbReference type="SAM" id="MobiDB-lite"/>
    </source>
</evidence>
<reference evidence="2 3" key="1">
    <citation type="journal article" date="2014" name="Genome Announc.">
        <title>Draft genome sequence of Sclerotinia borealis, a psychrophilic plant pathogenic fungus.</title>
        <authorList>
            <person name="Mardanov A.V."/>
            <person name="Beletsky A.V."/>
            <person name="Kadnikov V.V."/>
            <person name="Ignatov A.N."/>
            <person name="Ravin N.V."/>
        </authorList>
    </citation>
    <scope>NUCLEOTIDE SEQUENCE [LARGE SCALE GENOMIC DNA]</scope>
    <source>
        <strain evidence="3">F-4157</strain>
    </source>
</reference>
<feature type="compositionally biased region" description="Basic and acidic residues" evidence="1">
    <location>
        <begin position="187"/>
        <end position="203"/>
    </location>
</feature>
<dbReference type="STRING" id="1432307.W9CPT9"/>
<dbReference type="GO" id="GO:0005762">
    <property type="term" value="C:mitochondrial large ribosomal subunit"/>
    <property type="evidence" value="ECO:0007669"/>
    <property type="project" value="TreeGrafter"/>
</dbReference>
<dbReference type="GO" id="GO:0003735">
    <property type="term" value="F:structural constituent of ribosome"/>
    <property type="evidence" value="ECO:0007669"/>
    <property type="project" value="TreeGrafter"/>
</dbReference>
<dbReference type="Pfam" id="PF12824">
    <property type="entry name" value="MRP-L20"/>
    <property type="match status" value="1"/>
</dbReference>
<dbReference type="InterPro" id="IPR024388">
    <property type="entry name" value="Ribosomal_mL58"/>
</dbReference>
<evidence type="ECO:0000313" key="3">
    <source>
        <dbReference type="Proteomes" id="UP000019487"/>
    </source>
</evidence>
<keyword evidence="3" id="KW-1185">Reference proteome</keyword>
<dbReference type="EMBL" id="AYSA01000136">
    <property type="protein sequence ID" value="ESZ96520.1"/>
    <property type="molecule type" value="Genomic_DNA"/>
</dbReference>
<evidence type="ECO:0000313" key="2">
    <source>
        <dbReference type="EMBL" id="ESZ96520.1"/>
    </source>
</evidence>
<gene>
    <name evidence="2" type="ORF">SBOR_3142</name>
</gene>
<sequence>MDLRILRRPVADLFAARPQCILSLNATTRRYESSFRRTKQRLNIRPDPNFVPTKGALQDHIVFNPPSSSPSVFHTPLKFLPKDDKRRKILSITQERINALSKHRLPPLVNPKQFRYERGHLSEKDVAEIRRLRADQPERWTRLQLSKKFQCSSIFIGMITEAPEEKRELERQKLEAVKAKWGPTRTAARENRQRRVELAKRDG</sequence>